<reference evidence="6 7" key="1">
    <citation type="submission" date="2016-04" db="EMBL/GenBank/DDBJ databases">
        <title>The genome of Intoshia linei affirms orthonectids as highly simplified spiralians.</title>
        <authorList>
            <person name="Mikhailov K.V."/>
            <person name="Slusarev G.S."/>
            <person name="Nikitin M.A."/>
            <person name="Logacheva M.D."/>
            <person name="Penin A."/>
            <person name="Aleoshin V."/>
            <person name="Panchin Y.V."/>
        </authorList>
    </citation>
    <scope>NUCLEOTIDE SEQUENCE [LARGE SCALE GENOMIC DNA]</scope>
    <source>
        <strain evidence="6">Intl2013</strain>
        <tissue evidence="6">Whole animal</tissue>
    </source>
</reference>
<dbReference type="AlphaFoldDB" id="A0A177ATA9"/>
<evidence type="ECO:0000256" key="2">
    <source>
        <dbReference type="ARBA" id="ARBA00040540"/>
    </source>
</evidence>
<sequence>MSAPSKNEIGKLIDDLDLKEDEMVNLAKAFKDKEFCEMFSKYTEEMSDPVLRKQHHDELVQLDRQQGYDTNIITPSPCCVLKAITSNNLKIFINICFSDLVEKPHCDSAPNGQNWKLPHAFGNTHFEMDNKQVKCKVYDVVFHTEIVDMIKNRNFESFVFNSAIETINDKYKIKIPSNNFTKLKKIKSKGSLEALTIRNKLHTLNKTNIPFSKPNPFSVDGKSKCKDNGKFSNLKYKIIYKKNFDLMNYANFPKISPSINEEVMVIEIDMKDKYDSLDLNVCEDEVTLKNDKTNQTYLNIDLPCKVVNNEGKAQYDNHTNKLTISLPIVKKTFKNEAESVGELKVVEENNDLTEPDDEHNTLCNGLSNECTVQNDPFISQTEEFIGNSLNDNENSQHENGLEKVNKINVHDGIQHKVFDDPACTDIDHNKPIILEIIKEKSSQEAQVKCDSVTNHIKVKSAKEHVRAMSINNASKLPSILKRRNYSVSESLTESDNTVNSEKSVETKFLNLNINSSPRESCRFSVTSNTDSNTSNVENEPLKYIANHKRVSFDKNIYLQSFYRNSSIVSFHKNMKNAKKKKLKKSKRRNRMNSTGCIENLKIKSISAHEYYSYSEDTEFGQFDDLQNESIVDIDHKNQNGSNVSSKITILPEENDSNGTWIKNTNQRIKDKKFKDTFHNEQEPNDINNSLPDKLLKLSNRFIHINDLD</sequence>
<dbReference type="GO" id="GO:0005737">
    <property type="term" value="C:cytoplasm"/>
    <property type="evidence" value="ECO:0007669"/>
    <property type="project" value="TreeGrafter"/>
</dbReference>
<accession>A0A177ATA9</accession>
<evidence type="ECO:0000259" key="5">
    <source>
        <dbReference type="Pfam" id="PF18201"/>
    </source>
</evidence>
<protein>
    <recommendedName>
        <fullName evidence="2">PIH1 domain-containing protein 1</fullName>
    </recommendedName>
</protein>
<dbReference type="PANTHER" id="PTHR22997:SF0">
    <property type="entry name" value="PIH1 DOMAIN-CONTAINING PROTEIN 1"/>
    <property type="match status" value="1"/>
</dbReference>
<evidence type="ECO:0000256" key="1">
    <source>
        <dbReference type="ARBA" id="ARBA00008511"/>
    </source>
</evidence>
<feature type="domain" description="PIH1D1/2/3 CS-like" evidence="5">
    <location>
        <begin position="232"/>
        <end position="329"/>
    </location>
</feature>
<proteinExistence type="inferred from homology"/>
<dbReference type="Pfam" id="PF18201">
    <property type="entry name" value="PIH1_CS"/>
    <property type="match status" value="1"/>
</dbReference>
<dbReference type="InterPro" id="IPR012981">
    <property type="entry name" value="PIH1_N"/>
</dbReference>
<dbReference type="PANTHER" id="PTHR22997">
    <property type="entry name" value="PIH1 DOMAIN-CONTAINING PROTEIN 1"/>
    <property type="match status" value="1"/>
</dbReference>
<gene>
    <name evidence="6" type="ORF">A3Q56_07044</name>
</gene>
<evidence type="ECO:0000313" key="7">
    <source>
        <dbReference type="Proteomes" id="UP000078046"/>
    </source>
</evidence>
<dbReference type="Proteomes" id="UP000078046">
    <property type="component" value="Unassembled WGS sequence"/>
</dbReference>
<evidence type="ECO:0000259" key="4">
    <source>
        <dbReference type="Pfam" id="PF08190"/>
    </source>
</evidence>
<dbReference type="EMBL" id="LWCA01001378">
    <property type="protein sequence ID" value="OAF65248.1"/>
    <property type="molecule type" value="Genomic_DNA"/>
</dbReference>
<comment type="caution">
    <text evidence="6">The sequence shown here is derived from an EMBL/GenBank/DDBJ whole genome shotgun (WGS) entry which is preliminary data.</text>
</comment>
<comment type="similarity">
    <text evidence="1">Belongs to the PIH1 family.</text>
</comment>
<dbReference type="Pfam" id="PF08190">
    <property type="entry name" value="PIH1"/>
    <property type="match status" value="1"/>
</dbReference>
<dbReference type="InterPro" id="IPR041442">
    <property type="entry name" value="PIH1D1/2/3_CS-like"/>
</dbReference>
<feature type="domain" description="PIH1 N-terminal" evidence="4">
    <location>
        <begin position="47"/>
        <end position="202"/>
    </location>
</feature>
<organism evidence="6 7">
    <name type="scientific">Intoshia linei</name>
    <dbReference type="NCBI Taxonomy" id="1819745"/>
    <lineage>
        <taxon>Eukaryota</taxon>
        <taxon>Metazoa</taxon>
        <taxon>Spiralia</taxon>
        <taxon>Lophotrochozoa</taxon>
        <taxon>Mesozoa</taxon>
        <taxon>Orthonectida</taxon>
        <taxon>Rhopaluridae</taxon>
        <taxon>Intoshia</taxon>
    </lineage>
</organism>
<evidence type="ECO:0000313" key="6">
    <source>
        <dbReference type="EMBL" id="OAF65248.1"/>
    </source>
</evidence>
<name>A0A177ATA9_9BILA</name>
<comment type="function">
    <text evidence="3">Involved in the assembly of C/D box small nucleolar ribonucleoprotein (snoRNP) particles. Recruits the SWI/SNF complex to the core promoter of rRNA genes and enhances pre-rRNA transcription. Mediates interaction of TELO2 with the R2TP complex which is necessary for the stability of MTOR and SMG1. Positively regulates the assembly and activity of the mTORC1 complex.</text>
</comment>
<keyword evidence="7" id="KW-1185">Reference proteome</keyword>
<evidence type="ECO:0000256" key="3">
    <source>
        <dbReference type="ARBA" id="ARBA00046233"/>
    </source>
</evidence>
<dbReference type="InterPro" id="IPR050734">
    <property type="entry name" value="PIH1/Kintoun_subfamily"/>
</dbReference>
<dbReference type="OrthoDB" id="546764at2759"/>